<dbReference type="InterPro" id="IPR008630">
    <property type="entry name" value="Glyco_trans_34"/>
</dbReference>
<evidence type="ECO:0000256" key="1">
    <source>
        <dbReference type="ARBA" id="ARBA00005664"/>
    </source>
</evidence>
<dbReference type="GO" id="GO:0000139">
    <property type="term" value="C:Golgi membrane"/>
    <property type="evidence" value="ECO:0007669"/>
    <property type="project" value="TreeGrafter"/>
</dbReference>
<gene>
    <name evidence="7" type="ORF">NEMBOFW57_007992</name>
</gene>
<proteinExistence type="inferred from homology"/>
<protein>
    <recommendedName>
        <fullName evidence="6">Nucleotide-diphospho-sugar transferase domain-containing protein</fullName>
    </recommendedName>
</protein>
<feature type="chain" id="PRO_5042173638" description="Nucleotide-diphospho-sugar transferase domain-containing protein" evidence="5">
    <location>
        <begin position="29"/>
        <end position="390"/>
    </location>
</feature>
<name>A0AAD4EQZ1_9PEZI</name>
<feature type="signal peptide" evidence="5">
    <location>
        <begin position="1"/>
        <end position="28"/>
    </location>
</feature>
<sequence>MTALQNLPQSWRRALFLLPVLVITLVLATGLYNGSIPKPPIPKVSFGDSDSTPFHQKCGDRPPTVDGLPDVIRALWAPLVVPITAPKFTTLDGVDKHLPPPEQLVHTAPLGKRVLIMDIDNRDFTENGTIFSEHLPTWDNLGSPAAGFLSHYLYAMIHGYSYKFIRAPKYADRAPHWSKVIFTKEMVKEYDIVVMLDYDAMFVTPQVPLEWLLNYWKIGPETLVAMAEDPSGDPNWDIRHKVNLNSGFIIAQAGEKTQRLFQDWAECPEEKRYPGCAEWKDRPFHEQSAFSSYVRYDFLDGFSIDTHPEYIRMLPCKEANGYPEVRDCGCWGQFVRHYWGHKTETNQEFNHHIMNAITPLLVQAAYRQPGHVEEFRSKVLHGSQILDKAP</sequence>
<accession>A0AAD4EQZ1</accession>
<comment type="caution">
    <text evidence="7">The sequence shown here is derived from an EMBL/GenBank/DDBJ whole genome shotgun (WGS) entry which is preliminary data.</text>
</comment>
<dbReference type="Proteomes" id="UP001197093">
    <property type="component" value="Unassembled WGS sequence"/>
</dbReference>
<keyword evidence="5" id="KW-0732">Signal</keyword>
<dbReference type="InterPro" id="IPR005069">
    <property type="entry name" value="Nucl-diP-sugar_transferase"/>
</dbReference>
<dbReference type="PANTHER" id="PTHR31306:SF3">
    <property type="entry name" value="NUCLEOTIDE-DIPHOSPHO-SUGAR TRANSFERASE DOMAIN-CONTAINING PROTEIN"/>
    <property type="match status" value="1"/>
</dbReference>
<keyword evidence="8" id="KW-1185">Reference proteome</keyword>
<dbReference type="AlphaFoldDB" id="A0AAD4EQZ1"/>
<evidence type="ECO:0000256" key="2">
    <source>
        <dbReference type="ARBA" id="ARBA00007033"/>
    </source>
</evidence>
<comment type="similarity">
    <text evidence="2">Belongs to the glycosyltransferase 77 family.</text>
</comment>
<dbReference type="PANTHER" id="PTHR31306">
    <property type="entry name" value="ALPHA-1,6-MANNOSYLTRANSFERASE MNN11-RELATED"/>
    <property type="match status" value="1"/>
</dbReference>
<dbReference type="EMBL" id="JAHCVI010000004">
    <property type="protein sequence ID" value="KAG7285699.1"/>
    <property type="molecule type" value="Genomic_DNA"/>
</dbReference>
<comment type="similarity">
    <text evidence="1">Belongs to the glycosyltransferase 34 family.</text>
</comment>
<organism evidence="7 8">
    <name type="scientific">Staphylotrichum longicolle</name>
    <dbReference type="NCBI Taxonomy" id="669026"/>
    <lineage>
        <taxon>Eukaryota</taxon>
        <taxon>Fungi</taxon>
        <taxon>Dikarya</taxon>
        <taxon>Ascomycota</taxon>
        <taxon>Pezizomycotina</taxon>
        <taxon>Sordariomycetes</taxon>
        <taxon>Sordariomycetidae</taxon>
        <taxon>Sordariales</taxon>
        <taxon>Chaetomiaceae</taxon>
        <taxon>Staphylotrichum</taxon>
    </lineage>
</organism>
<dbReference type="GO" id="GO:0006487">
    <property type="term" value="P:protein N-linked glycosylation"/>
    <property type="evidence" value="ECO:0007669"/>
    <property type="project" value="TreeGrafter"/>
</dbReference>
<dbReference type="InterPro" id="IPR029044">
    <property type="entry name" value="Nucleotide-diphossugar_trans"/>
</dbReference>
<dbReference type="GO" id="GO:0016757">
    <property type="term" value="F:glycosyltransferase activity"/>
    <property type="evidence" value="ECO:0007669"/>
    <property type="project" value="UniProtKB-KW"/>
</dbReference>
<dbReference type="Gene3D" id="3.90.550.10">
    <property type="entry name" value="Spore Coat Polysaccharide Biosynthesis Protein SpsA, Chain A"/>
    <property type="match status" value="1"/>
</dbReference>
<evidence type="ECO:0000256" key="3">
    <source>
        <dbReference type="ARBA" id="ARBA00022676"/>
    </source>
</evidence>
<keyword evidence="3" id="KW-0328">Glycosyltransferase</keyword>
<keyword evidence="4" id="KW-0808">Transferase</keyword>
<feature type="domain" description="Nucleotide-diphospho-sugar transferase" evidence="6">
    <location>
        <begin position="177"/>
        <end position="336"/>
    </location>
</feature>
<dbReference type="Pfam" id="PF03407">
    <property type="entry name" value="Nucleotid_trans"/>
    <property type="match status" value="1"/>
</dbReference>
<evidence type="ECO:0000313" key="8">
    <source>
        <dbReference type="Proteomes" id="UP001197093"/>
    </source>
</evidence>
<evidence type="ECO:0000256" key="5">
    <source>
        <dbReference type="SAM" id="SignalP"/>
    </source>
</evidence>
<reference evidence="7" key="1">
    <citation type="submission" date="2023-02" db="EMBL/GenBank/DDBJ databases">
        <authorList>
            <person name="Palmer J.M."/>
        </authorList>
    </citation>
    <scope>NUCLEOTIDE SEQUENCE</scope>
    <source>
        <strain evidence="7">FW57</strain>
    </source>
</reference>
<evidence type="ECO:0000259" key="6">
    <source>
        <dbReference type="Pfam" id="PF03407"/>
    </source>
</evidence>
<evidence type="ECO:0000256" key="4">
    <source>
        <dbReference type="ARBA" id="ARBA00022679"/>
    </source>
</evidence>
<evidence type="ECO:0000313" key="7">
    <source>
        <dbReference type="EMBL" id="KAG7285699.1"/>
    </source>
</evidence>